<dbReference type="Gene3D" id="1.10.10.10">
    <property type="entry name" value="Winged helix-like DNA-binding domain superfamily/Winged helix DNA-binding domain"/>
    <property type="match status" value="1"/>
</dbReference>
<reference evidence="6 7" key="1">
    <citation type="submission" date="2019-03" db="EMBL/GenBank/DDBJ databases">
        <title>Genomic Encyclopedia of Type Strains, Phase IV (KMG-IV): sequencing the most valuable type-strain genomes for metagenomic binning, comparative biology and taxonomic classification.</title>
        <authorList>
            <person name="Goeker M."/>
        </authorList>
    </citation>
    <scope>NUCLEOTIDE SEQUENCE [LARGE SCALE GENOMIC DNA]</scope>
    <source>
        <strain evidence="6 7">DSM 2132</strain>
    </source>
</reference>
<proteinExistence type="inferred from homology"/>
<dbReference type="FunFam" id="1.10.10.10:FF:000001">
    <property type="entry name" value="LysR family transcriptional regulator"/>
    <property type="match status" value="1"/>
</dbReference>
<dbReference type="SUPFAM" id="SSF53850">
    <property type="entry name" value="Periplasmic binding protein-like II"/>
    <property type="match status" value="1"/>
</dbReference>
<evidence type="ECO:0000313" key="6">
    <source>
        <dbReference type="EMBL" id="TCP30787.1"/>
    </source>
</evidence>
<dbReference type="InterPro" id="IPR005119">
    <property type="entry name" value="LysR_subst-bd"/>
</dbReference>
<evidence type="ECO:0000259" key="5">
    <source>
        <dbReference type="PROSITE" id="PS50931"/>
    </source>
</evidence>
<evidence type="ECO:0000256" key="3">
    <source>
        <dbReference type="ARBA" id="ARBA00023125"/>
    </source>
</evidence>
<dbReference type="PROSITE" id="PS50931">
    <property type="entry name" value="HTH_LYSR"/>
    <property type="match status" value="1"/>
</dbReference>
<evidence type="ECO:0000256" key="4">
    <source>
        <dbReference type="ARBA" id="ARBA00023163"/>
    </source>
</evidence>
<gene>
    <name evidence="6" type="ORF">EV659_11340</name>
</gene>
<dbReference type="PRINTS" id="PR00039">
    <property type="entry name" value="HTHLYSR"/>
</dbReference>
<protein>
    <submittedName>
        <fullName evidence="6">LysR family transcriptional regulator</fullName>
    </submittedName>
</protein>
<dbReference type="InterPro" id="IPR000847">
    <property type="entry name" value="LysR_HTH_N"/>
</dbReference>
<keyword evidence="3" id="KW-0238">DNA-binding</keyword>
<dbReference type="GO" id="GO:0043565">
    <property type="term" value="F:sequence-specific DNA binding"/>
    <property type="evidence" value="ECO:0007669"/>
    <property type="project" value="TreeGrafter"/>
</dbReference>
<keyword evidence="7" id="KW-1185">Reference proteome</keyword>
<dbReference type="EMBL" id="SLXO01000013">
    <property type="protein sequence ID" value="TCP30787.1"/>
    <property type="molecule type" value="Genomic_DNA"/>
</dbReference>
<dbReference type="Proteomes" id="UP000295399">
    <property type="component" value="Unassembled WGS sequence"/>
</dbReference>
<dbReference type="InterPro" id="IPR058163">
    <property type="entry name" value="LysR-type_TF_proteobact-type"/>
</dbReference>
<dbReference type="AlphaFoldDB" id="A0A4R2P7K7"/>
<dbReference type="Pfam" id="PF00126">
    <property type="entry name" value="HTH_1"/>
    <property type="match status" value="1"/>
</dbReference>
<dbReference type="RefSeq" id="WP_132709417.1">
    <property type="nucleotide sequence ID" value="NZ_JACIGF010000013.1"/>
</dbReference>
<dbReference type="InParanoid" id="A0A4R2P7K7"/>
<organism evidence="6 7">
    <name type="scientific">Rhodothalassium salexigens DSM 2132</name>
    <dbReference type="NCBI Taxonomy" id="1188247"/>
    <lineage>
        <taxon>Bacteria</taxon>
        <taxon>Pseudomonadati</taxon>
        <taxon>Pseudomonadota</taxon>
        <taxon>Alphaproteobacteria</taxon>
        <taxon>Rhodothalassiales</taxon>
        <taxon>Rhodothalassiaceae</taxon>
        <taxon>Rhodothalassium</taxon>
    </lineage>
</organism>
<comment type="caution">
    <text evidence="6">The sequence shown here is derived from an EMBL/GenBank/DDBJ whole genome shotgun (WGS) entry which is preliminary data.</text>
</comment>
<dbReference type="OrthoDB" id="7624726at2"/>
<dbReference type="GO" id="GO:0003700">
    <property type="term" value="F:DNA-binding transcription factor activity"/>
    <property type="evidence" value="ECO:0007669"/>
    <property type="project" value="InterPro"/>
</dbReference>
<dbReference type="SUPFAM" id="SSF46785">
    <property type="entry name" value="Winged helix' DNA-binding domain"/>
    <property type="match status" value="1"/>
</dbReference>
<keyword evidence="2" id="KW-0805">Transcription regulation</keyword>
<dbReference type="InterPro" id="IPR036390">
    <property type="entry name" value="WH_DNA-bd_sf"/>
</dbReference>
<name>A0A4R2P7K7_RHOSA</name>
<comment type="similarity">
    <text evidence="1">Belongs to the LysR transcriptional regulatory family.</text>
</comment>
<dbReference type="Gene3D" id="3.40.190.290">
    <property type="match status" value="1"/>
</dbReference>
<dbReference type="PANTHER" id="PTHR30537">
    <property type="entry name" value="HTH-TYPE TRANSCRIPTIONAL REGULATOR"/>
    <property type="match status" value="1"/>
</dbReference>
<dbReference type="Pfam" id="PF03466">
    <property type="entry name" value="LysR_substrate"/>
    <property type="match status" value="1"/>
</dbReference>
<sequence length="301" mass="34142">MAPTIDWDKLRIFHTVARAGSFTEAARKLGLSQSSVSRQVRAVEDHFNVSLFNRHARGLVLTYEGERLFETAEAMADRLAGTEQMLLEAKGQPRGRLRITTMASFGAYWLAPRLSAFIEAYPEMDLELILDDNDLDLSRREADVAIRFHGSRQSELIQRPLVVVHHHIYASPDYLARKGEPLTAADLDRHDLIVYGPETPDALRDINWTLTIGAEGRPRRPVMMINSTYAVLQAIRSGLGIAALPDYLAEGDDRLVRILTHIDCPAFESFFVYPQELRGSKRVRLFREFLVDRVRRDAANL</sequence>
<keyword evidence="4" id="KW-0804">Transcription</keyword>
<dbReference type="InterPro" id="IPR036388">
    <property type="entry name" value="WH-like_DNA-bd_sf"/>
</dbReference>
<dbReference type="CDD" id="cd08422">
    <property type="entry name" value="PBP2_CrgA_like"/>
    <property type="match status" value="1"/>
</dbReference>
<evidence type="ECO:0000313" key="7">
    <source>
        <dbReference type="Proteomes" id="UP000295399"/>
    </source>
</evidence>
<dbReference type="PANTHER" id="PTHR30537:SF20">
    <property type="entry name" value="TRANSCRIPTIONAL REGULATORY PROTEIN"/>
    <property type="match status" value="1"/>
</dbReference>
<evidence type="ECO:0000256" key="1">
    <source>
        <dbReference type="ARBA" id="ARBA00009437"/>
    </source>
</evidence>
<evidence type="ECO:0000256" key="2">
    <source>
        <dbReference type="ARBA" id="ARBA00023015"/>
    </source>
</evidence>
<accession>A0A4R2P7K7</accession>
<dbReference type="GO" id="GO:0006351">
    <property type="term" value="P:DNA-templated transcription"/>
    <property type="evidence" value="ECO:0007669"/>
    <property type="project" value="TreeGrafter"/>
</dbReference>
<feature type="domain" description="HTH lysR-type" evidence="5">
    <location>
        <begin position="5"/>
        <end position="62"/>
    </location>
</feature>